<protein>
    <submittedName>
        <fullName evidence="2">Uncharacterized protein</fullName>
    </submittedName>
</protein>
<accession>A0A1I7Y4H8</accession>
<evidence type="ECO:0000313" key="2">
    <source>
        <dbReference type="WBParaSite" id="L893_g12583.t1"/>
    </source>
</evidence>
<name>A0A1I7Y4H8_9BILA</name>
<dbReference type="AlphaFoldDB" id="A0A1I7Y4H8"/>
<evidence type="ECO:0000313" key="1">
    <source>
        <dbReference type="Proteomes" id="UP000095287"/>
    </source>
</evidence>
<dbReference type="Proteomes" id="UP000095287">
    <property type="component" value="Unplaced"/>
</dbReference>
<sequence>MIQKAAARRELPPLRLQSLQPWMLPMTHSLLPSPIHPMKLTENDESELIQQCPSHPTEVLREVTRLAVLPAVGGLAAEEARKEQNRADGGAFGLAVGRKPPLVSAAKEKDV</sequence>
<proteinExistence type="predicted"/>
<organism evidence="1 2">
    <name type="scientific">Steinernema glaseri</name>
    <dbReference type="NCBI Taxonomy" id="37863"/>
    <lineage>
        <taxon>Eukaryota</taxon>
        <taxon>Metazoa</taxon>
        <taxon>Ecdysozoa</taxon>
        <taxon>Nematoda</taxon>
        <taxon>Chromadorea</taxon>
        <taxon>Rhabditida</taxon>
        <taxon>Tylenchina</taxon>
        <taxon>Panagrolaimomorpha</taxon>
        <taxon>Strongyloidoidea</taxon>
        <taxon>Steinernematidae</taxon>
        <taxon>Steinernema</taxon>
    </lineage>
</organism>
<keyword evidence="1" id="KW-1185">Reference proteome</keyword>
<reference evidence="2" key="1">
    <citation type="submission" date="2016-11" db="UniProtKB">
        <authorList>
            <consortium name="WormBaseParasite"/>
        </authorList>
    </citation>
    <scope>IDENTIFICATION</scope>
</reference>
<dbReference type="WBParaSite" id="L893_g12583.t1">
    <property type="protein sequence ID" value="L893_g12583.t1"/>
    <property type="gene ID" value="L893_g12583"/>
</dbReference>